<feature type="chain" id="PRO_5012139210" description="DUF4148 domain-containing protein" evidence="1">
    <location>
        <begin position="28"/>
        <end position="102"/>
    </location>
</feature>
<evidence type="ECO:0000313" key="2">
    <source>
        <dbReference type="EMBL" id="SIO64241.1"/>
    </source>
</evidence>
<proteinExistence type="predicted"/>
<evidence type="ECO:0000256" key="1">
    <source>
        <dbReference type="SAM" id="SignalP"/>
    </source>
</evidence>
<keyword evidence="3" id="KW-1185">Reference proteome</keyword>
<dbReference type="InterPro" id="IPR025421">
    <property type="entry name" value="DUF4148"/>
</dbReference>
<sequence>MKLAPFARFAPFAALLISAAVAVPAFAGEDTAAANNAPKTRAEVRAELAQARADGELSMNPNAPAYPAQFATGGYTVPRVQINTVRTSAERDASLNRAAVQN</sequence>
<protein>
    <recommendedName>
        <fullName evidence="4">DUF4148 domain-containing protein</fullName>
    </recommendedName>
</protein>
<keyword evidence="1" id="KW-0732">Signal</keyword>
<accession>A0A1N6L635</accession>
<dbReference type="Proteomes" id="UP000185151">
    <property type="component" value="Unassembled WGS sequence"/>
</dbReference>
<reference evidence="2 3" key="1">
    <citation type="submission" date="2016-11" db="EMBL/GenBank/DDBJ databases">
        <authorList>
            <person name="Jaros S."/>
            <person name="Januszkiewicz K."/>
            <person name="Wedrychowicz H."/>
        </authorList>
    </citation>
    <scope>NUCLEOTIDE SEQUENCE [LARGE SCALE GENOMIC DNA]</scope>
    <source>
        <strain evidence="2 3">GAS95</strain>
    </source>
</reference>
<dbReference type="OrthoDB" id="9132159at2"/>
<dbReference type="AlphaFoldDB" id="A0A1N6L635"/>
<evidence type="ECO:0000313" key="3">
    <source>
        <dbReference type="Proteomes" id="UP000185151"/>
    </source>
</evidence>
<evidence type="ECO:0008006" key="4">
    <source>
        <dbReference type="Google" id="ProtNLM"/>
    </source>
</evidence>
<name>A0A1N6L635_9BURK</name>
<feature type="signal peptide" evidence="1">
    <location>
        <begin position="1"/>
        <end position="27"/>
    </location>
</feature>
<dbReference type="Pfam" id="PF13663">
    <property type="entry name" value="DUF4148"/>
    <property type="match status" value="1"/>
</dbReference>
<dbReference type="EMBL" id="FSRU01000002">
    <property type="protein sequence ID" value="SIO64241.1"/>
    <property type="molecule type" value="Genomic_DNA"/>
</dbReference>
<organism evidence="2 3">
    <name type="scientific">Paraburkholderia phenazinium</name>
    <dbReference type="NCBI Taxonomy" id="60549"/>
    <lineage>
        <taxon>Bacteria</taxon>
        <taxon>Pseudomonadati</taxon>
        <taxon>Pseudomonadota</taxon>
        <taxon>Betaproteobacteria</taxon>
        <taxon>Burkholderiales</taxon>
        <taxon>Burkholderiaceae</taxon>
        <taxon>Paraburkholderia</taxon>
    </lineage>
</organism>
<gene>
    <name evidence="2" type="ORF">SAMN05444165_6172</name>
</gene>